<dbReference type="FunFam" id="3.10.110.10:FF:000031">
    <property type="entry name" value="Ubiquitin-conjugating enzyme E2 22"/>
    <property type="match status" value="1"/>
</dbReference>
<dbReference type="PRINTS" id="PR00456">
    <property type="entry name" value="RIBOSOMALP2"/>
</dbReference>
<feature type="region of interest" description="Disordered" evidence="10">
    <location>
        <begin position="227"/>
        <end position="284"/>
    </location>
</feature>
<feature type="active site" description="Glycyl thioester intermediate" evidence="8">
    <location>
        <position position="91"/>
    </location>
</feature>
<keyword evidence="5 9" id="KW-0067">ATP-binding</keyword>
<dbReference type="GO" id="GO:1990904">
    <property type="term" value="C:ribonucleoprotein complex"/>
    <property type="evidence" value="ECO:0007669"/>
    <property type="project" value="UniProtKB-KW"/>
</dbReference>
<keyword evidence="4 9" id="KW-0833">Ubl conjugation pathway</keyword>
<evidence type="ECO:0000256" key="9">
    <source>
        <dbReference type="RuleBase" id="RU362109"/>
    </source>
</evidence>
<evidence type="ECO:0000313" key="13">
    <source>
        <dbReference type="EMBL" id="KAA0168356.1"/>
    </source>
</evidence>
<feature type="compositionally biased region" description="Basic and acidic residues" evidence="10">
    <location>
        <begin position="252"/>
        <end position="270"/>
    </location>
</feature>
<accession>A0A5A8DBG2</accession>
<dbReference type="GO" id="GO:0003735">
    <property type="term" value="F:structural constituent of ribosome"/>
    <property type="evidence" value="ECO:0007669"/>
    <property type="project" value="InterPro"/>
</dbReference>
<evidence type="ECO:0000256" key="8">
    <source>
        <dbReference type="PROSITE-ProRule" id="PRU10133"/>
    </source>
</evidence>
<evidence type="ECO:0000256" key="10">
    <source>
        <dbReference type="SAM" id="MobiDB-lite"/>
    </source>
</evidence>
<keyword evidence="2" id="KW-0808">Transferase</keyword>
<feature type="compositionally biased region" description="Basic residues" evidence="10">
    <location>
        <begin position="271"/>
        <end position="284"/>
    </location>
</feature>
<comment type="similarity">
    <text evidence="9">Belongs to the ubiquitin-conjugating enzyme family.</text>
</comment>
<dbReference type="AlphaFoldDB" id="A0A5A8DBG2"/>
<evidence type="ECO:0000256" key="4">
    <source>
        <dbReference type="ARBA" id="ARBA00022786"/>
    </source>
</evidence>
<dbReference type="Proteomes" id="UP000325113">
    <property type="component" value="Unassembled WGS sequence"/>
</dbReference>
<dbReference type="CDD" id="cd23804">
    <property type="entry name" value="UBCc_UBE2S"/>
    <property type="match status" value="1"/>
</dbReference>
<reference evidence="14 15" key="1">
    <citation type="submission" date="2019-07" db="EMBL/GenBank/DDBJ databases">
        <title>Genomes of Cafeteria roenbergensis.</title>
        <authorList>
            <person name="Fischer M.G."/>
            <person name="Hackl T."/>
            <person name="Roman M."/>
        </authorList>
    </citation>
    <scope>NUCLEOTIDE SEQUENCE [LARGE SCALE GENOMIC DNA]</scope>
    <source>
        <strain evidence="12 15">Cflag</strain>
        <strain evidence="13 14">RCC970-E3</strain>
    </source>
</reference>
<keyword evidence="7" id="KW-0687">Ribonucleoprotein</keyword>
<dbReference type="GO" id="GO:0005524">
    <property type="term" value="F:ATP binding"/>
    <property type="evidence" value="ECO:0007669"/>
    <property type="project" value="UniProtKB-UniRule"/>
</dbReference>
<evidence type="ECO:0000256" key="3">
    <source>
        <dbReference type="ARBA" id="ARBA00022741"/>
    </source>
</evidence>
<evidence type="ECO:0000313" key="12">
    <source>
        <dbReference type="EMBL" id="KAA0161937.1"/>
    </source>
</evidence>
<protein>
    <recommendedName>
        <fullName evidence="1">E2 ubiquitin-conjugating enzyme</fullName>
        <ecNumber evidence="1">2.3.2.23</ecNumber>
    </recommendedName>
</protein>
<dbReference type="EMBL" id="VLTM01000031">
    <property type="protein sequence ID" value="KAA0161937.1"/>
    <property type="molecule type" value="Genomic_DNA"/>
</dbReference>
<dbReference type="EC" id="2.3.2.23" evidence="1"/>
<feature type="domain" description="UBC core" evidence="11">
    <location>
        <begin position="7"/>
        <end position="153"/>
    </location>
</feature>
<dbReference type="SUPFAM" id="SSF54495">
    <property type="entry name" value="UBC-like"/>
    <property type="match status" value="1"/>
</dbReference>
<organism evidence="12 15">
    <name type="scientific">Cafeteria roenbergensis</name>
    <name type="common">Marine flagellate</name>
    <dbReference type="NCBI Taxonomy" id="33653"/>
    <lineage>
        <taxon>Eukaryota</taxon>
        <taxon>Sar</taxon>
        <taxon>Stramenopiles</taxon>
        <taxon>Bigyra</taxon>
        <taxon>Opalozoa</taxon>
        <taxon>Bicosoecida</taxon>
        <taxon>Cafeteriaceae</taxon>
        <taxon>Cafeteria</taxon>
    </lineage>
</organism>
<gene>
    <name evidence="13" type="ORF">FNF28_02516</name>
    <name evidence="12" type="ORF">FNF31_03514</name>
</gene>
<evidence type="ECO:0000313" key="15">
    <source>
        <dbReference type="Proteomes" id="UP000325113"/>
    </source>
</evidence>
<dbReference type="PANTHER" id="PTHR24067">
    <property type="entry name" value="UBIQUITIN-CONJUGATING ENZYME E2"/>
    <property type="match status" value="1"/>
</dbReference>
<dbReference type="Pfam" id="PF00179">
    <property type="entry name" value="UQ_con"/>
    <property type="match status" value="1"/>
</dbReference>
<evidence type="ECO:0000313" key="14">
    <source>
        <dbReference type="Proteomes" id="UP000324907"/>
    </source>
</evidence>
<evidence type="ECO:0000259" key="11">
    <source>
        <dbReference type="PROSITE" id="PS50127"/>
    </source>
</evidence>
<dbReference type="PROSITE" id="PS50127">
    <property type="entry name" value="UBC_2"/>
    <property type="match status" value="1"/>
</dbReference>
<evidence type="ECO:0000256" key="1">
    <source>
        <dbReference type="ARBA" id="ARBA00012486"/>
    </source>
</evidence>
<evidence type="ECO:0000256" key="7">
    <source>
        <dbReference type="ARBA" id="ARBA00023274"/>
    </source>
</evidence>
<dbReference type="InterPro" id="IPR023313">
    <property type="entry name" value="UBQ-conjugating_AS"/>
</dbReference>
<name>A0A5A8DBG2_CAFRO</name>
<evidence type="ECO:0000256" key="6">
    <source>
        <dbReference type="ARBA" id="ARBA00022980"/>
    </source>
</evidence>
<sequence>MADLSASTMSIIAKQIKALVKRPLDGVRYVPDHGSLTEVHAIIQGPERTPYEGGEFRVKLMLGADYPSAPPKGVFLTKIYHPNISTAGDICVNTLKRDWKPEIGLAHVLQVVRCLLIVPFPESSLNDDAGRLFMESYDEFARRAKLMTGIHAKPAAKPAGAKKASAKAASAAGGAAAAPPAAAAAAATAAASGPDAEGAGSATPSSAASAAAAAAATAVAAASGAAAAPAAEKPSRKSTHDEGRGASTAGNENKKSRLDKSASDKASKKAADKKKKDRKALKRL</sequence>
<dbReference type="Gene3D" id="3.10.110.10">
    <property type="entry name" value="Ubiquitin Conjugating Enzyme"/>
    <property type="match status" value="1"/>
</dbReference>
<comment type="caution">
    <text evidence="12">The sequence shown here is derived from an EMBL/GenBank/DDBJ whole genome shotgun (WGS) entry which is preliminary data.</text>
</comment>
<proteinExistence type="inferred from homology"/>
<dbReference type="GO" id="GO:0061631">
    <property type="term" value="F:ubiquitin conjugating enzyme activity"/>
    <property type="evidence" value="ECO:0007669"/>
    <property type="project" value="UniProtKB-EC"/>
</dbReference>
<keyword evidence="6" id="KW-0689">Ribosomal protein</keyword>
<dbReference type="InterPro" id="IPR000608">
    <property type="entry name" value="UBC"/>
</dbReference>
<dbReference type="GO" id="GO:0005840">
    <property type="term" value="C:ribosome"/>
    <property type="evidence" value="ECO:0007669"/>
    <property type="project" value="UniProtKB-KW"/>
</dbReference>
<dbReference type="Proteomes" id="UP000324907">
    <property type="component" value="Unassembled WGS sequence"/>
</dbReference>
<dbReference type="GO" id="GO:0006412">
    <property type="term" value="P:translation"/>
    <property type="evidence" value="ECO:0007669"/>
    <property type="project" value="InterPro"/>
</dbReference>
<dbReference type="PROSITE" id="PS00183">
    <property type="entry name" value="UBC_1"/>
    <property type="match status" value="1"/>
</dbReference>
<keyword evidence="3 9" id="KW-0547">Nucleotide-binding</keyword>
<feature type="compositionally biased region" description="Basic and acidic residues" evidence="10">
    <location>
        <begin position="233"/>
        <end position="244"/>
    </location>
</feature>
<dbReference type="EMBL" id="VLTL01000028">
    <property type="protein sequence ID" value="KAA0168356.1"/>
    <property type="molecule type" value="Genomic_DNA"/>
</dbReference>
<dbReference type="InterPro" id="IPR050113">
    <property type="entry name" value="Ub_conjugating_enzyme"/>
</dbReference>
<dbReference type="InterPro" id="IPR001859">
    <property type="entry name" value="Ribosomal_P1/P2_euk"/>
</dbReference>
<dbReference type="SMART" id="SM00212">
    <property type="entry name" value="UBCc"/>
    <property type="match status" value="1"/>
</dbReference>
<evidence type="ECO:0000256" key="2">
    <source>
        <dbReference type="ARBA" id="ARBA00022679"/>
    </source>
</evidence>
<evidence type="ECO:0000256" key="5">
    <source>
        <dbReference type="ARBA" id="ARBA00022840"/>
    </source>
</evidence>
<dbReference type="InterPro" id="IPR016135">
    <property type="entry name" value="UBQ-conjugating_enzyme/RWD"/>
</dbReference>